<comment type="caution">
    <text evidence="1">The sequence shown here is derived from an EMBL/GenBank/DDBJ whole genome shotgun (WGS) entry which is preliminary data.</text>
</comment>
<evidence type="ECO:0000313" key="2">
    <source>
        <dbReference type="Proteomes" id="UP000199663"/>
    </source>
</evidence>
<organism evidence="1 2">
    <name type="scientific">Rhodonellum ikkaensis</name>
    <dbReference type="NCBI Taxonomy" id="336829"/>
    <lineage>
        <taxon>Bacteria</taxon>
        <taxon>Pseudomonadati</taxon>
        <taxon>Bacteroidota</taxon>
        <taxon>Cytophagia</taxon>
        <taxon>Cytophagales</taxon>
        <taxon>Cytophagaceae</taxon>
        <taxon>Rhodonellum</taxon>
    </lineage>
</organism>
<reference evidence="1 2" key="1">
    <citation type="submission" date="2016-10" db="EMBL/GenBank/DDBJ databases">
        <authorList>
            <person name="Varghese N."/>
            <person name="Submissions S."/>
        </authorList>
    </citation>
    <scope>NUCLEOTIDE SEQUENCE [LARGE SCALE GENOMIC DNA]</scope>
    <source>
        <strain evidence="1 2">DSM 17997</strain>
    </source>
</reference>
<evidence type="ECO:0008006" key="3">
    <source>
        <dbReference type="Google" id="ProtNLM"/>
    </source>
</evidence>
<dbReference type="RefSeq" id="WP_019598761.1">
    <property type="nucleotide sequence ID" value="NZ_FNQC01000011.1"/>
</dbReference>
<sequence length="131" mass="15621">MSVEEIIYTVLIENLELKDIFNGNILPLTSKKNILPCMLYQVYQVETNATKTSKSLKDDYILKLHIFSEDYKLMIDSVNIIKELLDFKELTDSEDNIIIDLIRFQSYTDEYEELPELYNRTLQFQFHQIRN</sequence>
<protein>
    <recommendedName>
        <fullName evidence="3">DUF3168 domain-containing protein</fullName>
    </recommendedName>
</protein>
<gene>
    <name evidence="1" type="ORF">SAMN05444412_11155</name>
</gene>
<name>A0A1H3SEX3_9BACT</name>
<evidence type="ECO:0000313" key="1">
    <source>
        <dbReference type="EMBL" id="SDZ35659.1"/>
    </source>
</evidence>
<keyword evidence="2" id="KW-1185">Reference proteome</keyword>
<dbReference type="Proteomes" id="UP000199663">
    <property type="component" value="Unassembled WGS sequence"/>
</dbReference>
<accession>A0A1H3SEX3</accession>
<proteinExistence type="predicted"/>
<dbReference type="EMBL" id="FNQC01000011">
    <property type="protein sequence ID" value="SDZ35659.1"/>
    <property type="molecule type" value="Genomic_DNA"/>
</dbReference>